<accession>A0A6J4TCK8</accession>
<dbReference type="InterPro" id="IPR036388">
    <property type="entry name" value="WH-like_DNA-bd_sf"/>
</dbReference>
<protein>
    <recommendedName>
        <fullName evidence="1">RNA polymerase sigma-70 region 4 domain-containing protein</fullName>
    </recommendedName>
</protein>
<feature type="domain" description="RNA polymerase sigma-70 region 4" evidence="1">
    <location>
        <begin position="1"/>
        <end position="37"/>
    </location>
</feature>
<dbReference type="InterPro" id="IPR013324">
    <property type="entry name" value="RNA_pol_sigma_r3/r4-like"/>
</dbReference>
<dbReference type="Gene3D" id="1.10.10.10">
    <property type="entry name" value="Winged helix-like DNA-binding domain superfamily/Winged helix DNA-binding domain"/>
    <property type="match status" value="1"/>
</dbReference>
<gene>
    <name evidence="2" type="ORF">AVDCRST_MAG05-3496</name>
</gene>
<organism evidence="2">
    <name type="scientific">uncultured Rubrobacteraceae bacterium</name>
    <dbReference type="NCBI Taxonomy" id="349277"/>
    <lineage>
        <taxon>Bacteria</taxon>
        <taxon>Bacillati</taxon>
        <taxon>Actinomycetota</taxon>
        <taxon>Rubrobacteria</taxon>
        <taxon>Rubrobacterales</taxon>
        <taxon>Rubrobacteraceae</taxon>
        <taxon>environmental samples</taxon>
    </lineage>
</organism>
<evidence type="ECO:0000313" key="2">
    <source>
        <dbReference type="EMBL" id="CAA9519118.1"/>
    </source>
</evidence>
<dbReference type="PRINTS" id="PR00046">
    <property type="entry name" value="SIGMA70FCT"/>
</dbReference>
<dbReference type="AlphaFoldDB" id="A0A6J4TCK8"/>
<dbReference type="EMBL" id="CADCVM010000388">
    <property type="protein sequence ID" value="CAA9519118.1"/>
    <property type="molecule type" value="Genomic_DNA"/>
</dbReference>
<proteinExistence type="predicted"/>
<sequence>VLIRRYGLGDRDTATLAELSDELGISRERVRQLQREAERMLASGEFGPVLRGAA</sequence>
<dbReference type="InterPro" id="IPR000943">
    <property type="entry name" value="RNA_pol_sigma70"/>
</dbReference>
<reference evidence="2" key="1">
    <citation type="submission" date="2020-02" db="EMBL/GenBank/DDBJ databases">
        <authorList>
            <person name="Meier V. D."/>
        </authorList>
    </citation>
    <scope>NUCLEOTIDE SEQUENCE</scope>
    <source>
        <strain evidence="2">AVDCRST_MAG05</strain>
    </source>
</reference>
<dbReference type="GO" id="GO:0006352">
    <property type="term" value="P:DNA-templated transcription initiation"/>
    <property type="evidence" value="ECO:0007669"/>
    <property type="project" value="InterPro"/>
</dbReference>
<dbReference type="SUPFAM" id="SSF88659">
    <property type="entry name" value="Sigma3 and sigma4 domains of RNA polymerase sigma factors"/>
    <property type="match status" value="1"/>
</dbReference>
<dbReference type="InterPro" id="IPR007630">
    <property type="entry name" value="RNA_pol_sigma70_r4"/>
</dbReference>
<dbReference type="GO" id="GO:0003700">
    <property type="term" value="F:DNA-binding transcription factor activity"/>
    <property type="evidence" value="ECO:0007669"/>
    <property type="project" value="InterPro"/>
</dbReference>
<dbReference type="Pfam" id="PF04545">
    <property type="entry name" value="Sigma70_r4"/>
    <property type="match status" value="1"/>
</dbReference>
<name>A0A6J4TCK8_9ACTN</name>
<feature type="non-terminal residue" evidence="2">
    <location>
        <position position="1"/>
    </location>
</feature>
<evidence type="ECO:0000259" key="1">
    <source>
        <dbReference type="Pfam" id="PF04545"/>
    </source>
</evidence>